<dbReference type="GO" id="GO:0005524">
    <property type="term" value="F:ATP binding"/>
    <property type="evidence" value="ECO:0007669"/>
    <property type="project" value="UniProtKB-KW"/>
</dbReference>
<evidence type="ECO:0000313" key="5">
    <source>
        <dbReference type="EMBL" id="PSL06205.1"/>
    </source>
</evidence>
<dbReference type="Pfam" id="PF00005">
    <property type="entry name" value="ABC_tran"/>
    <property type="match status" value="1"/>
</dbReference>
<dbReference type="InterPro" id="IPR050153">
    <property type="entry name" value="Metal_Ion_Import_ABC"/>
</dbReference>
<dbReference type="SUPFAM" id="SSF52540">
    <property type="entry name" value="P-loop containing nucleoside triphosphate hydrolases"/>
    <property type="match status" value="1"/>
</dbReference>
<evidence type="ECO:0000256" key="1">
    <source>
        <dbReference type="ARBA" id="ARBA00022448"/>
    </source>
</evidence>
<name>A0A2P8E9S0_9BACT</name>
<sequence length="333" mass="36990">MEKTKSILKAEKISIGYRKGNKKKVVAENLSFQLTKGKLTCLLGPNGVGKSTLIKTIMGQIPTLHGDILLEEKPLTSFNLQELSKITSVVLTEKIITGILTVRQLVELGRIPHTGLLGRLSKYDLEIIDKAIDATNIQYLTEIRLNELSDGQLQKAMIARALAQDGEILILDEPTAHLDLVNRLEIMHLLRGLAESENKAILITTHDLEVAIETADIFWLMQCGMPLVIGMPEDLIINQQMDLLIPGKGLVFDPISGKIVQKDKKCNIPVSGPQIQVKWVKAALAKKGFSQNLQNMEIEVVGEPFSIFLKEKEGTNTFQNIESLVDFLQLHKT</sequence>
<keyword evidence="6" id="KW-1185">Reference proteome</keyword>
<dbReference type="RefSeq" id="WP_106566523.1">
    <property type="nucleotide sequence ID" value="NZ_PYGF01000002.1"/>
</dbReference>
<dbReference type="InterPro" id="IPR003439">
    <property type="entry name" value="ABC_transporter-like_ATP-bd"/>
</dbReference>
<dbReference type="PANTHER" id="PTHR42734">
    <property type="entry name" value="METAL TRANSPORT SYSTEM ATP-BINDING PROTEIN TM_0124-RELATED"/>
    <property type="match status" value="1"/>
</dbReference>
<evidence type="ECO:0000313" key="6">
    <source>
        <dbReference type="Proteomes" id="UP000240708"/>
    </source>
</evidence>
<dbReference type="GO" id="GO:0016887">
    <property type="term" value="F:ATP hydrolysis activity"/>
    <property type="evidence" value="ECO:0007669"/>
    <property type="project" value="InterPro"/>
</dbReference>
<dbReference type="AlphaFoldDB" id="A0A2P8E9S0"/>
<dbReference type="PROSITE" id="PS50893">
    <property type="entry name" value="ABC_TRANSPORTER_2"/>
    <property type="match status" value="1"/>
</dbReference>
<dbReference type="Proteomes" id="UP000240708">
    <property type="component" value="Unassembled WGS sequence"/>
</dbReference>
<evidence type="ECO:0000256" key="2">
    <source>
        <dbReference type="ARBA" id="ARBA00022741"/>
    </source>
</evidence>
<dbReference type="OrthoDB" id="9787851at2"/>
<keyword evidence="3 5" id="KW-0067">ATP-binding</keyword>
<dbReference type="InterPro" id="IPR027417">
    <property type="entry name" value="P-loop_NTPase"/>
</dbReference>
<protein>
    <submittedName>
        <fullName evidence="5">Iron complex transport system ATP-binding protein</fullName>
    </submittedName>
</protein>
<dbReference type="SMART" id="SM00382">
    <property type="entry name" value="AAA"/>
    <property type="match status" value="1"/>
</dbReference>
<keyword evidence="2" id="KW-0547">Nucleotide-binding</keyword>
<dbReference type="InterPro" id="IPR003593">
    <property type="entry name" value="AAA+_ATPase"/>
</dbReference>
<comment type="caution">
    <text evidence="5">The sequence shown here is derived from an EMBL/GenBank/DDBJ whole genome shotgun (WGS) entry which is preliminary data.</text>
</comment>
<organism evidence="5 6">
    <name type="scientific">Cecembia rubra</name>
    <dbReference type="NCBI Taxonomy" id="1485585"/>
    <lineage>
        <taxon>Bacteria</taxon>
        <taxon>Pseudomonadati</taxon>
        <taxon>Bacteroidota</taxon>
        <taxon>Cytophagia</taxon>
        <taxon>Cytophagales</taxon>
        <taxon>Cyclobacteriaceae</taxon>
        <taxon>Cecembia</taxon>
    </lineage>
</organism>
<dbReference type="EMBL" id="PYGF01000002">
    <property type="protein sequence ID" value="PSL06205.1"/>
    <property type="molecule type" value="Genomic_DNA"/>
</dbReference>
<evidence type="ECO:0000259" key="4">
    <source>
        <dbReference type="PROSITE" id="PS50893"/>
    </source>
</evidence>
<keyword evidence="1" id="KW-0813">Transport</keyword>
<dbReference type="Gene3D" id="3.40.50.300">
    <property type="entry name" value="P-loop containing nucleotide triphosphate hydrolases"/>
    <property type="match status" value="1"/>
</dbReference>
<feature type="domain" description="ABC transporter" evidence="4">
    <location>
        <begin position="8"/>
        <end position="248"/>
    </location>
</feature>
<proteinExistence type="predicted"/>
<dbReference type="CDD" id="cd03214">
    <property type="entry name" value="ABC_Iron-Siderophores_B12_Hemin"/>
    <property type="match status" value="1"/>
</dbReference>
<accession>A0A2P8E9S0</accession>
<reference evidence="5 6" key="1">
    <citation type="submission" date="2018-03" db="EMBL/GenBank/DDBJ databases">
        <title>Genomic Encyclopedia of Archaeal and Bacterial Type Strains, Phase II (KMG-II): from individual species to whole genera.</title>
        <authorList>
            <person name="Goeker M."/>
        </authorList>
    </citation>
    <scope>NUCLEOTIDE SEQUENCE [LARGE SCALE GENOMIC DNA]</scope>
    <source>
        <strain evidence="5 6">DSM 28057</strain>
    </source>
</reference>
<gene>
    <name evidence="5" type="ORF">CLV48_10218</name>
</gene>
<dbReference type="PANTHER" id="PTHR42734:SF21">
    <property type="entry name" value="IRON ABC TRANSPORTER, ATP-BINDING PROTEIN"/>
    <property type="match status" value="1"/>
</dbReference>
<evidence type="ECO:0000256" key="3">
    <source>
        <dbReference type="ARBA" id="ARBA00022840"/>
    </source>
</evidence>